<feature type="region of interest" description="Disordered" evidence="2">
    <location>
        <begin position="173"/>
        <end position="217"/>
    </location>
</feature>
<dbReference type="SUPFAM" id="SSF54928">
    <property type="entry name" value="RNA-binding domain, RBD"/>
    <property type="match status" value="4"/>
</dbReference>
<reference evidence="4" key="1">
    <citation type="journal article" date="2023" name="Mol. Biol. Evol.">
        <title>Third-Generation Sequencing Reveals the Adaptive Role of the Epigenome in Three Deep-Sea Polychaetes.</title>
        <authorList>
            <person name="Perez M."/>
            <person name="Aroh O."/>
            <person name="Sun Y."/>
            <person name="Lan Y."/>
            <person name="Juniper S.K."/>
            <person name="Young C.R."/>
            <person name="Angers B."/>
            <person name="Qian P.Y."/>
        </authorList>
    </citation>
    <scope>NUCLEOTIDE SEQUENCE</scope>
    <source>
        <strain evidence="4">R07B-5</strain>
    </source>
</reference>
<dbReference type="EMBL" id="JAODUO010002013">
    <property type="protein sequence ID" value="KAK2155975.1"/>
    <property type="molecule type" value="Genomic_DNA"/>
</dbReference>
<dbReference type="InterPro" id="IPR035979">
    <property type="entry name" value="RBD_domain_sf"/>
</dbReference>
<feature type="domain" description="RRM" evidence="3">
    <location>
        <begin position="887"/>
        <end position="963"/>
    </location>
</feature>
<dbReference type="InterPro" id="IPR000504">
    <property type="entry name" value="RRM_dom"/>
</dbReference>
<dbReference type="CDD" id="cd12547">
    <property type="entry name" value="RRM1_2_PAR10"/>
    <property type="match status" value="5"/>
</dbReference>
<feature type="region of interest" description="Disordered" evidence="2">
    <location>
        <begin position="99"/>
        <end position="127"/>
    </location>
</feature>
<dbReference type="Gene3D" id="3.30.70.330">
    <property type="match status" value="9"/>
</dbReference>
<proteinExistence type="predicted"/>
<accession>A0AAD9JP29</accession>
<comment type="caution">
    <text evidence="4">The sequence shown here is derived from an EMBL/GenBank/DDBJ whole genome shotgun (WGS) entry which is preliminary data.</text>
</comment>
<dbReference type="InterPro" id="IPR034464">
    <property type="entry name" value="PAR10_RRM1_2"/>
</dbReference>
<evidence type="ECO:0000313" key="4">
    <source>
        <dbReference type="EMBL" id="KAK2155975.1"/>
    </source>
</evidence>
<dbReference type="Pfam" id="PF23085">
    <property type="entry name" value="RRM_PARP14_3"/>
    <property type="match status" value="7"/>
</dbReference>
<feature type="region of interest" description="Disordered" evidence="2">
    <location>
        <begin position="56"/>
        <end position="75"/>
    </location>
</feature>
<protein>
    <recommendedName>
        <fullName evidence="3">RRM domain-containing protein</fullName>
    </recommendedName>
</protein>
<dbReference type="PANTHER" id="PTHR15225">
    <property type="entry name" value="INTERFERON-INDUCED PROTEIN 35/NMI N-MYC/STAT INTERACTING PROTEIN"/>
    <property type="match status" value="1"/>
</dbReference>
<evidence type="ECO:0000256" key="1">
    <source>
        <dbReference type="PROSITE-ProRule" id="PRU00176"/>
    </source>
</evidence>
<evidence type="ECO:0000259" key="3">
    <source>
        <dbReference type="PROSITE" id="PS50102"/>
    </source>
</evidence>
<keyword evidence="5" id="KW-1185">Reference proteome</keyword>
<dbReference type="SMART" id="SM00360">
    <property type="entry name" value="RRM"/>
    <property type="match status" value="5"/>
</dbReference>
<evidence type="ECO:0000313" key="5">
    <source>
        <dbReference type="Proteomes" id="UP001209878"/>
    </source>
</evidence>
<dbReference type="PANTHER" id="PTHR15225:SF8">
    <property type="entry name" value="RNA-BINDING PROTEIN 43"/>
    <property type="match status" value="1"/>
</dbReference>
<evidence type="ECO:0000256" key="2">
    <source>
        <dbReference type="SAM" id="MobiDB-lite"/>
    </source>
</evidence>
<name>A0AAD9JP29_RIDPI</name>
<feature type="region of interest" description="Disordered" evidence="2">
    <location>
        <begin position="358"/>
        <end position="380"/>
    </location>
</feature>
<gene>
    <name evidence="4" type="ORF">NP493_2010g00008</name>
</gene>
<sequence>MEVWDGKTIEVRGIKSATTDNAIKLFFKDKHSSGGDAVETIQWNTDHDVTYVTFEDPQLPDNNPSGRGSGPTEGDTAVVVSPGQDVRGGKTTEVCGIKTSTTGDAPELSLESKRRSDGDGVANVGPDTEQNVTCATFNDTPVAEMVLENDNLYLDDAKLKLRKATVSVGASSLVDNRNNRSPDALSEGSSTRKVSPEQDEWVENTTDVEGKKSSTTDVSVQLPFDNKRRSGGYVVDTLQQDTADNVTHATFKNSQAEDAKPCSAGHTPGNDFDTNTEPCSSKTPKFSVNTTTEYTRIEADQPVEGISEHSVDASSDDDSFEMLSRPDVHIDHNSSNTTTMTSLEDYSVVNAEDTGGDAIVSRTSNTTGGATVPSHDTSTDDDIGGQLCDAADTVAALPSDPEVAEQKHAHLAAERILTRNDLCLEGAPLTVRKVIKKQDVHMVLSDSEQTDDSVQAENAWDGKTIEVRGINTSTTNEAIEMFFESKRRSGGDTVEKIQRDAESHVTYVTLENADAAERILTRNDLCLEGAPLTVRKVIEKQEVHMVLSDCEQTDDSAQAHDAWDGKTIEVRGINTSSTDDAIEMFFESKRRSGGGPVEKIQRDAENHVTYVTLENADAAERILTRDGLCLEGAPLKVRKLIEKQDAHMVLSDSEQTDDSAQTENAWDGKTIEVRGINTSTTNEAIEMFFESKRRSGGDTVEKIQRDAESHVTYVTLENADAAERILTRNDLCLEGAPLTVRKVIEKQDVQMVLSDSEQTDDSAQTENAWDGKTIEVRGINTSTTNEAIEMFFESKRRSGGDTVEKIQRDAECHVTYVTLENADAAERILTRNDLCLEGAPLTVRKVIEKQDVQMVLSDSEQTDDSDNNSIRHATHTATQAHDVWDGKTIEVRGLNTSTTDDAIEMFFESKRRSGGGPVEKVTRDTDNNVTYVTFENTKDADRVLEMNELRLDGAVMKVRRAEGDESSVTMQQDRNAQDVWDGKTIDVRGINRSTTDDAIELFFESKRRSCGGPVEKRRMCRTERPSRSGGINTSTTDDAIELFFESKRRSGGGPVEKVTRDTDNNVTYVTFEDPLG</sequence>
<dbReference type="PROSITE" id="PS50102">
    <property type="entry name" value="RRM"/>
    <property type="match status" value="1"/>
</dbReference>
<dbReference type="AlphaFoldDB" id="A0AAD9JP29"/>
<dbReference type="Proteomes" id="UP001209878">
    <property type="component" value="Unassembled WGS sequence"/>
</dbReference>
<organism evidence="4 5">
    <name type="scientific">Ridgeia piscesae</name>
    <name type="common">Tubeworm</name>
    <dbReference type="NCBI Taxonomy" id="27915"/>
    <lineage>
        <taxon>Eukaryota</taxon>
        <taxon>Metazoa</taxon>
        <taxon>Spiralia</taxon>
        <taxon>Lophotrochozoa</taxon>
        <taxon>Annelida</taxon>
        <taxon>Polychaeta</taxon>
        <taxon>Sedentaria</taxon>
        <taxon>Canalipalpata</taxon>
        <taxon>Sabellida</taxon>
        <taxon>Siboglinidae</taxon>
        <taxon>Ridgeia</taxon>
    </lineage>
</organism>
<feature type="compositionally biased region" description="Polar residues" evidence="2">
    <location>
        <begin position="173"/>
        <end position="193"/>
    </location>
</feature>
<dbReference type="InterPro" id="IPR012677">
    <property type="entry name" value="Nucleotide-bd_a/b_plait_sf"/>
</dbReference>
<dbReference type="GO" id="GO:0003723">
    <property type="term" value="F:RNA binding"/>
    <property type="evidence" value="ECO:0007669"/>
    <property type="project" value="UniProtKB-UniRule"/>
</dbReference>
<keyword evidence="1" id="KW-0694">RNA-binding</keyword>